<dbReference type="Proteomes" id="UP001295469">
    <property type="component" value="Chromosome C04"/>
</dbReference>
<evidence type="ECO:0000256" key="1">
    <source>
        <dbReference type="ARBA" id="ARBA00005234"/>
    </source>
</evidence>
<evidence type="ECO:0000256" key="4">
    <source>
        <dbReference type="SAM" id="MobiDB-lite"/>
    </source>
</evidence>
<comment type="similarity">
    <text evidence="1">Belongs to the peptidase C48 family.</text>
</comment>
<name>A0A816JH00_BRANA</name>
<dbReference type="PROSITE" id="PS50600">
    <property type="entry name" value="ULP_PROTEASE"/>
    <property type="match status" value="1"/>
</dbReference>
<dbReference type="Gene3D" id="3.40.395.10">
    <property type="entry name" value="Adenoviral Proteinase, Chain A"/>
    <property type="match status" value="1"/>
</dbReference>
<dbReference type="GO" id="GO:0006508">
    <property type="term" value="P:proteolysis"/>
    <property type="evidence" value="ECO:0007669"/>
    <property type="project" value="UniProtKB-KW"/>
</dbReference>
<feature type="region of interest" description="Disordered" evidence="4">
    <location>
        <begin position="289"/>
        <end position="320"/>
    </location>
</feature>
<feature type="compositionally biased region" description="Polar residues" evidence="4">
    <location>
        <begin position="366"/>
        <end position="376"/>
    </location>
</feature>
<feature type="domain" description="Ubiquitin-like protease family profile" evidence="5">
    <location>
        <begin position="469"/>
        <end position="654"/>
    </location>
</feature>
<feature type="region of interest" description="Disordered" evidence="4">
    <location>
        <begin position="80"/>
        <end position="115"/>
    </location>
</feature>
<evidence type="ECO:0000256" key="2">
    <source>
        <dbReference type="ARBA" id="ARBA00022670"/>
    </source>
</evidence>
<sequence>MDSTTPTSPPVDAVHDDSSMQLPTRLFAPGYFPTALRLNIYSKANVIGAVASALAEAERHMWLYEVKDLQVNRLVHRLSSGHTSTTEDFRGAEKSFRGRGKEPKNAPLPPEDKPEVVPIFQRNLGLRKLAAVVDEDVTSSEHNEPEVPHQSGSSPEKDLKLWLSELLQNMARGIYERLETMERNICSHLGVSPPNVHNTQKMKPATKIHSYPQHSADRLQGNKGRTSPYFNKESQDDNDCAHDSTPPFDEHVNYQSVIDEPPCISDLTPTKRFGDEKPVTVTWEETNPHAYTSGKIAPTSETPPSAAYRVSGPHLPSPRTAADVETLSINVSATKTQSAAATEGTSRDSVAVGNERSPIEEDENYESCQENISIDTPLQEKHPLAVETFPGPDTDEDDSSMESGGKRLRKKSQKICGVYTLDARLKGLFMSEKKTEYRSLPKTSCAIFKKFSDILSENLVHQFEIKTSHIVTNYFFLDIATPGKWLSDEVRIFFQTLQTHACDNANVVEASWPAFNEVEDKLDFDWGTNIAAYITGKSRGKNLKLELGRDVDMVYAPMNWWKNHWVGLCINLQTSNVTILDSFITENPTEAHVDVQMTPILKSLPYILEQYVGYTVYQISEGVRFYSWNRVEGIYHNKRGGDCAPCAAKFMEMHCNGDEKEEMSLITNRVVDKIREQYAMDCYEEFVGDYRVANEAI</sequence>
<evidence type="ECO:0000259" key="5">
    <source>
        <dbReference type="PROSITE" id="PS50600"/>
    </source>
</evidence>
<accession>A0A816JH00</accession>
<dbReference type="InterPro" id="IPR038765">
    <property type="entry name" value="Papain-like_cys_pep_sf"/>
</dbReference>
<evidence type="ECO:0000256" key="3">
    <source>
        <dbReference type="ARBA" id="ARBA00022801"/>
    </source>
</evidence>
<dbReference type="GO" id="GO:0008234">
    <property type="term" value="F:cysteine-type peptidase activity"/>
    <property type="evidence" value="ECO:0007669"/>
    <property type="project" value="InterPro"/>
</dbReference>
<dbReference type="Pfam" id="PF02902">
    <property type="entry name" value="Peptidase_C48"/>
    <property type="match status" value="1"/>
</dbReference>
<dbReference type="InterPro" id="IPR003653">
    <property type="entry name" value="Peptidase_C48_C"/>
</dbReference>
<keyword evidence="2" id="KW-0645">Protease</keyword>
<keyword evidence="3" id="KW-0378">Hydrolase</keyword>
<gene>
    <name evidence="6" type="ORF">DARMORV10_C04P09720.1</name>
</gene>
<dbReference type="AlphaFoldDB" id="A0A816JH00"/>
<organism evidence="6">
    <name type="scientific">Brassica napus</name>
    <name type="common">Rape</name>
    <dbReference type="NCBI Taxonomy" id="3708"/>
    <lineage>
        <taxon>Eukaryota</taxon>
        <taxon>Viridiplantae</taxon>
        <taxon>Streptophyta</taxon>
        <taxon>Embryophyta</taxon>
        <taxon>Tracheophyta</taxon>
        <taxon>Spermatophyta</taxon>
        <taxon>Magnoliopsida</taxon>
        <taxon>eudicotyledons</taxon>
        <taxon>Gunneridae</taxon>
        <taxon>Pentapetalae</taxon>
        <taxon>rosids</taxon>
        <taxon>malvids</taxon>
        <taxon>Brassicales</taxon>
        <taxon>Brassicaceae</taxon>
        <taxon>Brassiceae</taxon>
        <taxon>Brassica</taxon>
    </lineage>
</organism>
<evidence type="ECO:0000313" key="6">
    <source>
        <dbReference type="EMBL" id="CAF1811515.1"/>
    </source>
</evidence>
<feature type="region of interest" description="Disordered" evidence="4">
    <location>
        <begin position="333"/>
        <end position="408"/>
    </location>
</feature>
<protein>
    <submittedName>
        <fullName evidence="6">(rape) hypothetical protein</fullName>
    </submittedName>
</protein>
<feature type="region of interest" description="Disordered" evidence="4">
    <location>
        <begin position="135"/>
        <end position="156"/>
    </location>
</feature>
<reference evidence="6" key="1">
    <citation type="submission" date="2021-01" db="EMBL/GenBank/DDBJ databases">
        <authorList>
            <consortium name="Genoscope - CEA"/>
            <person name="William W."/>
        </authorList>
    </citation>
    <scope>NUCLEOTIDE SEQUENCE</scope>
</reference>
<feature type="compositionally biased region" description="Basic and acidic residues" evidence="4">
    <location>
        <begin position="85"/>
        <end position="115"/>
    </location>
</feature>
<proteinExistence type="inferred from homology"/>
<dbReference type="EMBL" id="HG994368">
    <property type="protein sequence ID" value="CAF1811515.1"/>
    <property type="molecule type" value="Genomic_DNA"/>
</dbReference>
<feature type="compositionally biased region" description="Polar residues" evidence="4">
    <location>
        <begin position="333"/>
        <end position="348"/>
    </location>
</feature>
<dbReference type="SUPFAM" id="SSF54001">
    <property type="entry name" value="Cysteine proteinases"/>
    <property type="match status" value="1"/>
</dbReference>